<feature type="transmembrane region" description="Helical" evidence="2">
    <location>
        <begin position="83"/>
        <end position="104"/>
    </location>
</feature>
<accession>A0A518CGD3</accession>
<name>A0A518CGD3_9BACT</name>
<keyword evidence="2" id="KW-0472">Membrane</keyword>
<feature type="transmembrane region" description="Helical" evidence="2">
    <location>
        <begin position="125"/>
        <end position="143"/>
    </location>
</feature>
<gene>
    <name evidence="3" type="ORF">Pan97_53770</name>
</gene>
<feature type="transmembrane region" description="Helical" evidence="2">
    <location>
        <begin position="33"/>
        <end position="55"/>
    </location>
</feature>
<evidence type="ECO:0000256" key="1">
    <source>
        <dbReference type="SAM" id="MobiDB-lite"/>
    </source>
</evidence>
<keyword evidence="2" id="KW-0812">Transmembrane</keyword>
<sequence length="592" mass="67134">MSAYLILLALFAIAWVIVGFSVAMLLLKLRWNLVGGVLLLAAGFGLPLIIVNYALMEISSLRITSLYKLTTIFGMLELSYEGMVVASSGGFILGILFGLVAGIWPRKDDEGNRTRSANHWTAWKLFVAGPLALAIVCTLFFLADIRAQQRLAQLRDKHQAILDVQEDVAPRLQNDAAQVHDALMLALLEDDSPDWVLAEERQARSRPQIVITTVERNDYYLLKIFLPGFPYTQQTLQYAARHEDAFLKLRQSVLTDGLEYRHWDEQVARFAAVHALAQIQQGDNDSALQDLKLLRAMATQSLDKRIERSFSFIQIEQYRYLVFQAFLGNVSPVPEEVYEEMLTDVGDMSQSLRRGLKRQLSQHVVMSVDLLLKEQPGQRRSFRENYQRMVQRIIYQEHTPQCVARMETQINQAFDGSTDPYTNVPWVVFPSIWDENEAWLSTSGFIASAFNAVQVRYRHNARLKLVKAVRMLERQRAEKGRFLTQQEFLLGITSQDFTAAIAIDYLTLHNPTTGKAEGAILAAPEHRQLHDYLGFYLGPAIFPIVESLSPSLTTQSHQSNNPWELAQVKNNPQRLMIPTPKASSSNPSPPMR</sequence>
<keyword evidence="4" id="KW-1185">Reference proteome</keyword>
<dbReference type="AlphaFoldDB" id="A0A518CGD3"/>
<dbReference type="EMBL" id="CP036289">
    <property type="protein sequence ID" value="QDU78292.1"/>
    <property type="molecule type" value="Genomic_DNA"/>
</dbReference>
<dbReference type="KEGG" id="bvo:Pan97_53770"/>
<dbReference type="OrthoDB" id="254826at2"/>
<dbReference type="Proteomes" id="UP000318626">
    <property type="component" value="Chromosome"/>
</dbReference>
<evidence type="ECO:0000313" key="3">
    <source>
        <dbReference type="EMBL" id="QDU78292.1"/>
    </source>
</evidence>
<protein>
    <submittedName>
        <fullName evidence="3">Uncharacterized protein</fullName>
    </submittedName>
</protein>
<feature type="transmembrane region" description="Helical" evidence="2">
    <location>
        <begin position="6"/>
        <end position="26"/>
    </location>
</feature>
<dbReference type="RefSeq" id="WP_144977997.1">
    <property type="nucleotide sequence ID" value="NZ_CP036289.1"/>
</dbReference>
<keyword evidence="2" id="KW-1133">Transmembrane helix</keyword>
<proteinExistence type="predicted"/>
<evidence type="ECO:0000313" key="4">
    <source>
        <dbReference type="Proteomes" id="UP000318626"/>
    </source>
</evidence>
<feature type="region of interest" description="Disordered" evidence="1">
    <location>
        <begin position="569"/>
        <end position="592"/>
    </location>
</feature>
<reference evidence="4" key="1">
    <citation type="submission" date="2019-02" db="EMBL/GenBank/DDBJ databases">
        <title>Deep-cultivation of Planctomycetes and their phenomic and genomic characterization uncovers novel biology.</title>
        <authorList>
            <person name="Wiegand S."/>
            <person name="Jogler M."/>
            <person name="Boedeker C."/>
            <person name="Pinto D."/>
            <person name="Vollmers J."/>
            <person name="Rivas-Marin E."/>
            <person name="Kohn T."/>
            <person name="Peeters S.H."/>
            <person name="Heuer A."/>
            <person name="Rast P."/>
            <person name="Oberbeckmann S."/>
            <person name="Bunk B."/>
            <person name="Jeske O."/>
            <person name="Meyerdierks A."/>
            <person name="Storesund J.E."/>
            <person name="Kallscheuer N."/>
            <person name="Luecker S."/>
            <person name="Lage O.M."/>
            <person name="Pohl T."/>
            <person name="Merkel B.J."/>
            <person name="Hornburger P."/>
            <person name="Mueller R.-W."/>
            <person name="Bruemmer F."/>
            <person name="Labrenz M."/>
            <person name="Spormann A.M."/>
            <person name="Op den Camp H."/>
            <person name="Overmann J."/>
            <person name="Amann R."/>
            <person name="Jetten M.S.M."/>
            <person name="Mascher T."/>
            <person name="Medema M.H."/>
            <person name="Devos D.P."/>
            <person name="Kaster A.-K."/>
            <person name="Ovreas L."/>
            <person name="Rohde M."/>
            <person name="Galperin M.Y."/>
            <person name="Jogler C."/>
        </authorList>
    </citation>
    <scope>NUCLEOTIDE SEQUENCE [LARGE SCALE GENOMIC DNA]</scope>
    <source>
        <strain evidence="4">Pan97</strain>
    </source>
</reference>
<evidence type="ECO:0000256" key="2">
    <source>
        <dbReference type="SAM" id="Phobius"/>
    </source>
</evidence>
<organism evidence="3 4">
    <name type="scientific">Bremerella volcania</name>
    <dbReference type="NCBI Taxonomy" id="2527984"/>
    <lineage>
        <taxon>Bacteria</taxon>
        <taxon>Pseudomonadati</taxon>
        <taxon>Planctomycetota</taxon>
        <taxon>Planctomycetia</taxon>
        <taxon>Pirellulales</taxon>
        <taxon>Pirellulaceae</taxon>
        <taxon>Bremerella</taxon>
    </lineage>
</organism>